<dbReference type="AlphaFoldDB" id="A0A6H5G5W1"/>
<keyword evidence="3" id="KW-1185">Reference proteome</keyword>
<sequence length="116" mass="13136">MPHKLPDRRFGDVDNRSEAIDWLDALAQANFKSFDQLAIDDRISPSDYLQVGNIFEERGRLGVAVAPGSWKSPDEQFQDQLEFRSASLSTKYCVSRKAHQTSRRFSQGGLRMSATL</sequence>
<evidence type="ECO:0000313" key="3">
    <source>
        <dbReference type="Proteomes" id="UP000479000"/>
    </source>
</evidence>
<accession>A0A6H5G5W1</accession>
<dbReference type="Proteomes" id="UP000479000">
    <property type="component" value="Unassembled WGS sequence"/>
</dbReference>
<proteinExistence type="predicted"/>
<gene>
    <name evidence="1" type="ORF">NTEN_LOCUS3578</name>
    <name evidence="2" type="ORF">NTEN_LOCUS5855</name>
</gene>
<name>A0A6H5G5W1_9HEMI</name>
<evidence type="ECO:0000313" key="2">
    <source>
        <dbReference type="EMBL" id="CAA9999572.1"/>
    </source>
</evidence>
<protein>
    <submittedName>
        <fullName evidence="1">Uncharacterized protein</fullName>
    </submittedName>
</protein>
<organism evidence="1 3">
    <name type="scientific">Nesidiocoris tenuis</name>
    <dbReference type="NCBI Taxonomy" id="355587"/>
    <lineage>
        <taxon>Eukaryota</taxon>
        <taxon>Metazoa</taxon>
        <taxon>Ecdysozoa</taxon>
        <taxon>Arthropoda</taxon>
        <taxon>Hexapoda</taxon>
        <taxon>Insecta</taxon>
        <taxon>Pterygota</taxon>
        <taxon>Neoptera</taxon>
        <taxon>Paraneoptera</taxon>
        <taxon>Hemiptera</taxon>
        <taxon>Heteroptera</taxon>
        <taxon>Panheteroptera</taxon>
        <taxon>Cimicomorpha</taxon>
        <taxon>Miridae</taxon>
        <taxon>Dicyphina</taxon>
        <taxon>Nesidiocoris</taxon>
    </lineage>
</organism>
<evidence type="ECO:0000313" key="1">
    <source>
        <dbReference type="EMBL" id="CAA9997258.1"/>
    </source>
</evidence>
<dbReference type="EMBL" id="CADCXU010008959">
    <property type="protein sequence ID" value="CAA9999572.1"/>
    <property type="molecule type" value="Genomic_DNA"/>
</dbReference>
<reference evidence="1 3" key="1">
    <citation type="submission" date="2020-02" db="EMBL/GenBank/DDBJ databases">
        <authorList>
            <person name="Ferguson B K."/>
        </authorList>
    </citation>
    <scope>NUCLEOTIDE SEQUENCE [LARGE SCALE GENOMIC DNA]</scope>
</reference>
<dbReference type="EMBL" id="CADCXU010005625">
    <property type="protein sequence ID" value="CAA9997258.1"/>
    <property type="molecule type" value="Genomic_DNA"/>
</dbReference>